<evidence type="ECO:0000256" key="6">
    <source>
        <dbReference type="ARBA" id="ARBA00023033"/>
    </source>
</evidence>
<reference evidence="7" key="1">
    <citation type="submission" date="2023-10" db="EMBL/GenBank/DDBJ databases">
        <authorList>
            <person name="Noh H."/>
        </authorList>
    </citation>
    <scope>NUCLEOTIDE SEQUENCE</scope>
    <source>
        <strain evidence="7">DUCC4014</strain>
    </source>
</reference>
<evidence type="ECO:0000256" key="1">
    <source>
        <dbReference type="ARBA" id="ARBA00001974"/>
    </source>
</evidence>
<evidence type="ECO:0000256" key="3">
    <source>
        <dbReference type="ARBA" id="ARBA00022630"/>
    </source>
</evidence>
<evidence type="ECO:0000256" key="4">
    <source>
        <dbReference type="ARBA" id="ARBA00022827"/>
    </source>
</evidence>
<dbReference type="SUPFAM" id="SSF51905">
    <property type="entry name" value="FAD/NAD(P)-binding domain"/>
    <property type="match status" value="1"/>
</dbReference>
<dbReference type="GeneID" id="87807481"/>
<organism evidence="7 8">
    <name type="scientific">Vanrija pseudolonga</name>
    <dbReference type="NCBI Taxonomy" id="143232"/>
    <lineage>
        <taxon>Eukaryota</taxon>
        <taxon>Fungi</taxon>
        <taxon>Dikarya</taxon>
        <taxon>Basidiomycota</taxon>
        <taxon>Agaricomycotina</taxon>
        <taxon>Tremellomycetes</taxon>
        <taxon>Trichosporonales</taxon>
        <taxon>Trichosporonaceae</taxon>
        <taxon>Vanrija</taxon>
    </lineage>
</organism>
<keyword evidence="3" id="KW-0285">Flavoprotein</keyword>
<dbReference type="EMBL" id="CP086716">
    <property type="protein sequence ID" value="WOO80725.1"/>
    <property type="molecule type" value="Genomic_DNA"/>
</dbReference>
<keyword evidence="4" id="KW-0274">FAD</keyword>
<evidence type="ECO:0000256" key="5">
    <source>
        <dbReference type="ARBA" id="ARBA00023002"/>
    </source>
</evidence>
<keyword evidence="6 7" id="KW-0503">Monooxygenase</keyword>
<dbReference type="InterPro" id="IPR050493">
    <property type="entry name" value="FAD-dep_Monooxygenase_BioMet"/>
</dbReference>
<comment type="similarity">
    <text evidence="2">Belongs to the paxM FAD-dependent monooxygenase family.</text>
</comment>
<evidence type="ECO:0000313" key="8">
    <source>
        <dbReference type="Proteomes" id="UP000827549"/>
    </source>
</evidence>
<sequence length="434" mass="47463">MTVTLDNSAPPSQDSVPQLRIAIVGAGLVGSAAIVGLSKLPNTSVVAFEKAPDPREGGAWISLTSSAFQALANLVPLSDINNIVYRPVQGGDYQHRHWRTGELMHGAKTSPHIRPEFAAARTTRPTLHATILKRCPPDTIRYGHRVTGVQIQDDGRARLDFDNGDDEGDFDLVVAADGLYSPIRRKYHPNDSVKYQGVAAYRSVFPKERLAPVAHLLNPDTSVWWGPGGEMIFLSELGLGTYGIIVILRDEEEVAKSLRWESEHTLLDKLRTHFAKWDPVVPAVLDLLPDIQALPLESGPWLESLTQDGRVVFVGDAAHPTAGAYGAGAGMGYADAWGLYCALSGMSTGQGTGTSYDVPAALQVFDKARLPFLHRVAKQFVVDEINGKYIAAAKGDEEEWIKRFKETAPARIKWLVEHDVELEVIKQLGEKSFT</sequence>
<dbReference type="GO" id="GO:0004497">
    <property type="term" value="F:monooxygenase activity"/>
    <property type="evidence" value="ECO:0007669"/>
    <property type="project" value="UniProtKB-KW"/>
</dbReference>
<dbReference type="AlphaFoldDB" id="A0AAF0Y601"/>
<keyword evidence="5" id="KW-0560">Oxidoreductase</keyword>
<gene>
    <name evidence="7" type="primary">sorC_0</name>
    <name evidence="7" type="ORF">LOC62_03G004242</name>
</gene>
<dbReference type="PRINTS" id="PR00420">
    <property type="entry name" value="RNGMNOXGNASE"/>
</dbReference>
<dbReference type="Proteomes" id="UP000827549">
    <property type="component" value="Chromosome 3"/>
</dbReference>
<dbReference type="Gene3D" id="3.50.50.60">
    <property type="entry name" value="FAD/NAD(P)-binding domain"/>
    <property type="match status" value="1"/>
</dbReference>
<comment type="cofactor">
    <cofactor evidence="1">
        <name>FAD</name>
        <dbReference type="ChEBI" id="CHEBI:57692"/>
    </cofactor>
</comment>
<protein>
    <submittedName>
        <fullName evidence="7">FAD-dependent monooxygenase sorC</fullName>
    </submittedName>
</protein>
<proteinExistence type="inferred from homology"/>
<evidence type="ECO:0000313" key="7">
    <source>
        <dbReference type="EMBL" id="WOO80725.1"/>
    </source>
</evidence>
<name>A0AAF0Y601_9TREE</name>
<dbReference type="InterPro" id="IPR036188">
    <property type="entry name" value="FAD/NAD-bd_sf"/>
</dbReference>
<dbReference type="PANTHER" id="PTHR13789:SF318">
    <property type="entry name" value="GERANYLGERANYL DIPHOSPHATE REDUCTASE"/>
    <property type="match status" value="1"/>
</dbReference>
<keyword evidence="8" id="KW-1185">Reference proteome</keyword>
<evidence type="ECO:0000256" key="2">
    <source>
        <dbReference type="ARBA" id="ARBA00007992"/>
    </source>
</evidence>
<dbReference type="PANTHER" id="PTHR13789">
    <property type="entry name" value="MONOOXYGENASE"/>
    <property type="match status" value="1"/>
</dbReference>
<accession>A0AAF0Y601</accession>
<dbReference type="RefSeq" id="XP_062626757.1">
    <property type="nucleotide sequence ID" value="XM_062770773.1"/>
</dbReference>